<dbReference type="RefSeq" id="WP_191716382.1">
    <property type="nucleotide sequence ID" value="NZ_JACSPU010000005.1"/>
</dbReference>
<proteinExistence type="predicted"/>
<keyword evidence="4" id="KW-1185">Reference proteome</keyword>
<feature type="compositionally biased region" description="Acidic residues" evidence="1">
    <location>
        <begin position="39"/>
        <end position="48"/>
    </location>
</feature>
<organism evidence="3 4">
    <name type="scientific">Planococcus wigleyi</name>
    <dbReference type="NCBI Taxonomy" id="2762216"/>
    <lineage>
        <taxon>Bacteria</taxon>
        <taxon>Bacillati</taxon>
        <taxon>Bacillota</taxon>
        <taxon>Bacilli</taxon>
        <taxon>Bacillales</taxon>
        <taxon>Caryophanaceae</taxon>
        <taxon>Planococcus</taxon>
    </lineage>
</organism>
<dbReference type="SUPFAM" id="SSF110296">
    <property type="entry name" value="Oligoxyloglucan reducing end-specific cellobiohydrolase"/>
    <property type="match status" value="1"/>
</dbReference>
<feature type="region of interest" description="Disordered" evidence="1">
    <location>
        <begin position="21"/>
        <end position="48"/>
    </location>
</feature>
<dbReference type="CDD" id="cd15482">
    <property type="entry name" value="Sialidase_non-viral"/>
    <property type="match status" value="1"/>
</dbReference>
<protein>
    <submittedName>
        <fullName evidence="3">Uncharacterized protein</fullName>
    </submittedName>
</protein>
<dbReference type="InterPro" id="IPR015943">
    <property type="entry name" value="WD40/YVTN_repeat-like_dom_sf"/>
</dbReference>
<evidence type="ECO:0000256" key="2">
    <source>
        <dbReference type="SAM" id="SignalP"/>
    </source>
</evidence>
<gene>
    <name evidence="3" type="ORF">H9630_15400</name>
</gene>
<sequence length="325" mass="35842">MNRKWIAAPLLAGLLLAGCGEAEEPEESNPETTTTGETETNETAETTEDFEVAFDGRMDHVHGMGYIENEEGLYFASHHGLKIYRDGKWLETSDHLHDYMGFNAVDDGFYTSGHPGPGSMMQNPIGIQRSKDGGRSLNHMGFEGETDFHGMAAGYRSHHLFVMNPQENSQMGPGYFRSEDEGENWQQVSGTGLEGEVSSFAMHPSDSQLIAAATTEGIFLSKDGGESFTRLTEDGIYGTAVFFNEEALYYATYGTQAELIQYTWEKDEEQAFELPDMPEDGILYIAQNPLDTDEIAFYTAAGHAFISEDGGGAWKQILNAGQVEE</sequence>
<evidence type="ECO:0000313" key="3">
    <source>
        <dbReference type="EMBL" id="MBD8016215.1"/>
    </source>
</evidence>
<comment type="caution">
    <text evidence="3">The sequence shown here is derived from an EMBL/GenBank/DDBJ whole genome shotgun (WGS) entry which is preliminary data.</text>
</comment>
<dbReference type="NCBIfam" id="NF045728">
    <property type="entry name" value="glycosyl_F510_1955"/>
    <property type="match status" value="1"/>
</dbReference>
<accession>A0ABR8WGT5</accession>
<feature type="signal peptide" evidence="2">
    <location>
        <begin position="1"/>
        <end position="22"/>
    </location>
</feature>
<name>A0ABR8WGT5_9BACL</name>
<reference evidence="3 4" key="1">
    <citation type="submission" date="2020-08" db="EMBL/GenBank/DDBJ databases">
        <title>A Genomic Blueprint of the Chicken Gut Microbiome.</title>
        <authorList>
            <person name="Gilroy R."/>
            <person name="Ravi A."/>
            <person name="Getino M."/>
            <person name="Pursley I."/>
            <person name="Horton D.L."/>
            <person name="Alikhan N.-F."/>
            <person name="Baker D."/>
            <person name="Gharbi K."/>
            <person name="Hall N."/>
            <person name="Watson M."/>
            <person name="Adriaenssens E.M."/>
            <person name="Foster-Nyarko E."/>
            <person name="Jarju S."/>
            <person name="Secka A."/>
            <person name="Antonio M."/>
            <person name="Oren A."/>
            <person name="Chaudhuri R."/>
            <person name="La Ragione R.M."/>
            <person name="Hildebrand F."/>
            <person name="Pallen M.J."/>
        </authorList>
    </citation>
    <scope>NUCLEOTIDE SEQUENCE [LARGE SCALE GENOMIC DNA]</scope>
    <source>
        <strain evidence="3 4">Sa1BUA13</strain>
    </source>
</reference>
<dbReference type="EMBL" id="JACSPU010000005">
    <property type="protein sequence ID" value="MBD8016215.1"/>
    <property type="molecule type" value="Genomic_DNA"/>
</dbReference>
<feature type="chain" id="PRO_5047288472" evidence="2">
    <location>
        <begin position="23"/>
        <end position="325"/>
    </location>
</feature>
<dbReference type="PROSITE" id="PS51257">
    <property type="entry name" value="PROKAR_LIPOPROTEIN"/>
    <property type="match status" value="1"/>
</dbReference>
<dbReference type="Proteomes" id="UP000658980">
    <property type="component" value="Unassembled WGS sequence"/>
</dbReference>
<dbReference type="InterPro" id="IPR054817">
    <property type="entry name" value="Glycosyl_F510_1955-like"/>
</dbReference>
<evidence type="ECO:0000313" key="4">
    <source>
        <dbReference type="Proteomes" id="UP000658980"/>
    </source>
</evidence>
<evidence type="ECO:0000256" key="1">
    <source>
        <dbReference type="SAM" id="MobiDB-lite"/>
    </source>
</evidence>
<keyword evidence="2" id="KW-0732">Signal</keyword>
<dbReference type="Gene3D" id="2.130.10.10">
    <property type="entry name" value="YVTN repeat-like/Quinoprotein amine dehydrogenase"/>
    <property type="match status" value="1"/>
</dbReference>